<dbReference type="EMBL" id="LAZR01031340">
    <property type="protein sequence ID" value="KKL54037.1"/>
    <property type="molecule type" value="Genomic_DNA"/>
</dbReference>
<dbReference type="AlphaFoldDB" id="A0A0F9FSF6"/>
<gene>
    <name evidence="1" type="ORF">LCGC14_2269380</name>
</gene>
<name>A0A0F9FSF6_9ZZZZ</name>
<reference evidence="1" key="1">
    <citation type="journal article" date="2015" name="Nature">
        <title>Complex archaea that bridge the gap between prokaryotes and eukaryotes.</title>
        <authorList>
            <person name="Spang A."/>
            <person name="Saw J.H."/>
            <person name="Jorgensen S.L."/>
            <person name="Zaremba-Niedzwiedzka K."/>
            <person name="Martijn J."/>
            <person name="Lind A.E."/>
            <person name="van Eijk R."/>
            <person name="Schleper C."/>
            <person name="Guy L."/>
            <person name="Ettema T.J."/>
        </authorList>
    </citation>
    <scope>NUCLEOTIDE SEQUENCE</scope>
</reference>
<evidence type="ECO:0000313" key="1">
    <source>
        <dbReference type="EMBL" id="KKL54037.1"/>
    </source>
</evidence>
<comment type="caution">
    <text evidence="1">The sequence shown here is derived from an EMBL/GenBank/DDBJ whole genome shotgun (WGS) entry which is preliminary data.</text>
</comment>
<sequence length="106" mass="12052">TAPVQGDMLRGKFDDSRRMLTAKDTDFGFSTDLFVDGIPVFEDKDCNTDDWWLVDLETHRVAIWIPPTIEKLGKTADSEDAFIKTYLATYNRAPRRMVQIYGAATS</sequence>
<accession>A0A0F9FSF6</accession>
<protein>
    <submittedName>
        <fullName evidence="1">Uncharacterized protein</fullName>
    </submittedName>
</protein>
<organism evidence="1">
    <name type="scientific">marine sediment metagenome</name>
    <dbReference type="NCBI Taxonomy" id="412755"/>
    <lineage>
        <taxon>unclassified sequences</taxon>
        <taxon>metagenomes</taxon>
        <taxon>ecological metagenomes</taxon>
    </lineage>
</organism>
<proteinExistence type="predicted"/>
<feature type="non-terminal residue" evidence="1">
    <location>
        <position position="1"/>
    </location>
</feature>